<dbReference type="PRINTS" id="PR00412">
    <property type="entry name" value="EPOXHYDRLASE"/>
</dbReference>
<dbReference type="InterPro" id="IPR050471">
    <property type="entry name" value="AB_hydrolase"/>
</dbReference>
<protein>
    <submittedName>
        <fullName evidence="5">Pimeloyl-ACP methyl ester carboxylesterase</fullName>
    </submittedName>
</protein>
<dbReference type="EMBL" id="SHKR01000013">
    <property type="protein sequence ID" value="RZU14263.1"/>
    <property type="molecule type" value="Genomic_DNA"/>
</dbReference>
<dbReference type="InterPro" id="IPR029058">
    <property type="entry name" value="AB_hydrolase_fold"/>
</dbReference>
<evidence type="ECO:0000256" key="2">
    <source>
        <dbReference type="ARBA" id="ARBA00038128"/>
    </source>
</evidence>
<keyword evidence="1" id="KW-0560">Oxidoreductase</keyword>
<evidence type="ECO:0000256" key="3">
    <source>
        <dbReference type="SAM" id="MobiDB-lite"/>
    </source>
</evidence>
<dbReference type="PANTHER" id="PTHR43433:SF4">
    <property type="entry name" value="NON-HEME CHLOROPEROXIDASE-RELATED"/>
    <property type="match status" value="1"/>
</dbReference>
<dbReference type="InterPro" id="IPR000639">
    <property type="entry name" value="Epox_hydrolase-like"/>
</dbReference>
<dbReference type="Proteomes" id="UP000292027">
    <property type="component" value="Unassembled WGS sequence"/>
</dbReference>
<keyword evidence="6" id="KW-1185">Reference proteome</keyword>
<evidence type="ECO:0000256" key="1">
    <source>
        <dbReference type="ARBA" id="ARBA00022559"/>
    </source>
</evidence>
<evidence type="ECO:0000313" key="6">
    <source>
        <dbReference type="Proteomes" id="UP000292027"/>
    </source>
</evidence>
<evidence type="ECO:0000313" key="5">
    <source>
        <dbReference type="EMBL" id="RZU14263.1"/>
    </source>
</evidence>
<organism evidence="5 6">
    <name type="scientific">Kribbella rubisoli</name>
    <dbReference type="NCBI Taxonomy" id="3075929"/>
    <lineage>
        <taxon>Bacteria</taxon>
        <taxon>Bacillati</taxon>
        <taxon>Actinomycetota</taxon>
        <taxon>Actinomycetes</taxon>
        <taxon>Propionibacteriales</taxon>
        <taxon>Kribbellaceae</taxon>
        <taxon>Kribbella</taxon>
    </lineage>
</organism>
<dbReference type="Pfam" id="PF00561">
    <property type="entry name" value="Abhydrolase_1"/>
    <property type="match status" value="1"/>
</dbReference>
<gene>
    <name evidence="5" type="ORF">EV645_5133</name>
</gene>
<keyword evidence="1" id="KW-0575">Peroxidase</keyword>
<sequence length="313" mass="33064">MKPTSHQEVPPALSRGGVDVPRTATSTTSRDGFEKTMPKITVGSENGSPVELHYDVQGSGTPVVLIHGWPLNGRSWEKQIAALVEAGHQAITYDRRGFGYSTPSWNGHDYDSIAADLDALVTHLDLTGATLVGFSAGGGAVARYIGNHGTARVARAVLASSVTPFLHVTEGNPEGGLDDATIAHFEAGIRADRAAFVDNFLSLLYSAAGQPTVSEAQRLFDRDLANHASPRATLEGPSQFGRTDFRDDLSRFDVPTLVIHGDADAVVPFHVSGRRSAAAIPGSEVVLIEGGPHGVNVSHAGEFNQALLAFLAR</sequence>
<name>A0A4Q7WWA0_9ACTN</name>
<dbReference type="PRINTS" id="PR00111">
    <property type="entry name" value="ABHYDROLASE"/>
</dbReference>
<dbReference type="GO" id="GO:0004601">
    <property type="term" value="F:peroxidase activity"/>
    <property type="evidence" value="ECO:0007669"/>
    <property type="project" value="UniProtKB-KW"/>
</dbReference>
<dbReference type="FunFam" id="3.40.50.1820:FF:000205">
    <property type="entry name" value="Non-haem bromoperoxidase BPO-A2"/>
    <property type="match status" value="1"/>
</dbReference>
<feature type="region of interest" description="Disordered" evidence="3">
    <location>
        <begin position="1"/>
        <end position="34"/>
    </location>
</feature>
<dbReference type="InterPro" id="IPR000073">
    <property type="entry name" value="AB_hydrolase_1"/>
</dbReference>
<comment type="similarity">
    <text evidence="2">Belongs to the AB hydrolase superfamily. Bacterial non-heme haloperoxidase / perhydrolase family.</text>
</comment>
<evidence type="ECO:0000259" key="4">
    <source>
        <dbReference type="Pfam" id="PF00561"/>
    </source>
</evidence>
<dbReference type="AlphaFoldDB" id="A0A4Q7WWA0"/>
<dbReference type="PANTHER" id="PTHR43433">
    <property type="entry name" value="HYDROLASE, ALPHA/BETA FOLD FAMILY PROTEIN"/>
    <property type="match status" value="1"/>
</dbReference>
<proteinExistence type="inferred from homology"/>
<dbReference type="Gene3D" id="3.40.50.1820">
    <property type="entry name" value="alpha/beta hydrolase"/>
    <property type="match status" value="1"/>
</dbReference>
<reference evidence="5 6" key="1">
    <citation type="journal article" date="2015" name="Stand. Genomic Sci.">
        <title>Genomic Encyclopedia of Bacterial and Archaeal Type Strains, Phase III: the genomes of soil and plant-associated and newly described type strains.</title>
        <authorList>
            <person name="Whitman W.B."/>
            <person name="Woyke T."/>
            <person name="Klenk H.P."/>
            <person name="Zhou Y."/>
            <person name="Lilburn T.G."/>
            <person name="Beck B.J."/>
            <person name="De Vos P."/>
            <person name="Vandamme P."/>
            <person name="Eisen J.A."/>
            <person name="Garrity G."/>
            <person name="Hugenholtz P."/>
            <person name="Kyrpides N.C."/>
        </authorList>
    </citation>
    <scope>NUCLEOTIDE SEQUENCE [LARGE SCALE GENOMIC DNA]</scope>
    <source>
        <strain evidence="5 6">VKM Ac-2540</strain>
    </source>
</reference>
<comment type="caution">
    <text evidence="5">The sequence shown here is derived from an EMBL/GenBank/DDBJ whole genome shotgun (WGS) entry which is preliminary data.</text>
</comment>
<feature type="domain" description="AB hydrolase-1" evidence="4">
    <location>
        <begin position="62"/>
        <end position="298"/>
    </location>
</feature>
<dbReference type="SUPFAM" id="SSF53474">
    <property type="entry name" value="alpha/beta-Hydrolases"/>
    <property type="match status" value="1"/>
</dbReference>
<accession>A0A4Q7WWA0</accession>